<feature type="domain" description="PWI" evidence="4">
    <location>
        <begin position="447"/>
        <end position="541"/>
    </location>
</feature>
<feature type="non-terminal residue" evidence="5">
    <location>
        <position position="1"/>
    </location>
</feature>
<dbReference type="EC" id="3.1.4.16" evidence="5"/>
<dbReference type="OrthoDB" id="310420at2759"/>
<protein>
    <submittedName>
        <fullName evidence="5">Rbm25 protein, putative</fullName>
        <ecNumber evidence="5">3.1.4.16</ecNumber>
    </submittedName>
</protein>
<dbReference type="Gene3D" id="3.30.70.330">
    <property type="match status" value="1"/>
</dbReference>
<dbReference type="PROSITE" id="PS51025">
    <property type="entry name" value="PWI"/>
    <property type="match status" value="1"/>
</dbReference>
<dbReference type="Pfam" id="PF00076">
    <property type="entry name" value="RRM_1"/>
    <property type="match status" value="1"/>
</dbReference>
<feature type="region of interest" description="Disordered" evidence="2">
    <location>
        <begin position="259"/>
        <end position="280"/>
    </location>
</feature>
<dbReference type="InterPro" id="IPR002483">
    <property type="entry name" value="PWI_dom"/>
</dbReference>
<feature type="domain" description="RRM" evidence="3">
    <location>
        <begin position="111"/>
        <end position="188"/>
    </location>
</feature>
<dbReference type="Pfam" id="PF01480">
    <property type="entry name" value="PWI"/>
    <property type="match status" value="1"/>
</dbReference>
<dbReference type="SMART" id="SM00311">
    <property type="entry name" value="PWI"/>
    <property type="match status" value="1"/>
</dbReference>
<dbReference type="InterPro" id="IPR000504">
    <property type="entry name" value="RRM_dom"/>
</dbReference>
<dbReference type="RefSeq" id="XP_004029716.1">
    <property type="nucleotide sequence ID" value="XM_004029668.1"/>
</dbReference>
<dbReference type="Proteomes" id="UP000008983">
    <property type="component" value="Unassembled WGS sequence"/>
</dbReference>
<gene>
    <name evidence="5" type="ORF">IMG5_174340</name>
</gene>
<dbReference type="EMBL" id="GL984238">
    <property type="protein sequence ID" value="EGR28480.1"/>
    <property type="molecule type" value="Genomic_DNA"/>
</dbReference>
<dbReference type="GO" id="GO:0003723">
    <property type="term" value="F:RNA binding"/>
    <property type="evidence" value="ECO:0007669"/>
    <property type="project" value="UniProtKB-UniRule"/>
</dbReference>
<proteinExistence type="predicted"/>
<feature type="region of interest" description="Disordered" evidence="2">
    <location>
        <begin position="302"/>
        <end position="321"/>
    </location>
</feature>
<dbReference type="InParanoid" id="G0R216"/>
<evidence type="ECO:0000259" key="3">
    <source>
        <dbReference type="PROSITE" id="PS50102"/>
    </source>
</evidence>
<dbReference type="Gene3D" id="1.20.1390.10">
    <property type="entry name" value="PWI domain"/>
    <property type="match status" value="1"/>
</dbReference>
<sequence>FYEYFKKNKIKKTEAYIFQHKIIQKGQLQVPGFQNNFLNPQISQLQTPVQSSGIFQFQQQQMMGQFGQGFVGGPSQLSQMQQITQVPASIPNNSLLITQQNASIQADSQWRKLFVNNIHQDIPDDFVKTLLEECGPIEKWKRNKDEKGNYLKFGYIEYKYVEGVLKCVRLLDGFDIMDQQLVIKPSQTTQKFIEEWKKLKRKQFEDEKFYAKQKEDQNEEIHKFINFDQFLEKDDQKILERIQQLMKVLDEKVEKVREKKREEEDRKLHPRERERERIRKQQVKDMERKFKEKLKEWLEHEEDKTKEKKKEKDREKEREKIRQKNFERELNYTDDIDRHKYKGKTMERRKLRQRELEEDEQERKKELELPKPPEPQFHLPMPDENMDFQDQNQININNLQSLQQFNLLQQLQQPFQNSIITAKKQLTPEELKTQIAEIFKKIPNNKQDLYNYNINWTFFEASNLLEKKVRPHLCKKSQELLGQEEPEFVNMIIKKIQSKEHPEKIQKKVSKILDEEAEGFITSLWKMIIFEMLKYEKELQI</sequence>
<evidence type="ECO:0000313" key="6">
    <source>
        <dbReference type="Proteomes" id="UP000008983"/>
    </source>
</evidence>
<dbReference type="GO" id="GO:0008663">
    <property type="term" value="F:2',3'-cyclic-nucleotide 2'-phosphodiesterase activity"/>
    <property type="evidence" value="ECO:0007669"/>
    <property type="project" value="UniProtKB-EC"/>
</dbReference>
<dbReference type="InterPro" id="IPR034268">
    <property type="entry name" value="RBM25_RRM"/>
</dbReference>
<dbReference type="SUPFAM" id="SSF54928">
    <property type="entry name" value="RNA-binding domain, RBD"/>
    <property type="match status" value="1"/>
</dbReference>
<dbReference type="GeneID" id="14904560"/>
<name>G0R216_ICHMU</name>
<dbReference type="AlphaFoldDB" id="G0R216"/>
<dbReference type="PROSITE" id="PS50102">
    <property type="entry name" value="RRM"/>
    <property type="match status" value="1"/>
</dbReference>
<dbReference type="InterPro" id="IPR052768">
    <property type="entry name" value="RBM25"/>
</dbReference>
<keyword evidence="1" id="KW-0694">RNA-binding</keyword>
<reference evidence="5 6" key="1">
    <citation type="submission" date="2011-07" db="EMBL/GenBank/DDBJ databases">
        <authorList>
            <person name="Coyne R."/>
            <person name="Brami D."/>
            <person name="Johnson J."/>
            <person name="Hostetler J."/>
            <person name="Hannick L."/>
            <person name="Clark T."/>
            <person name="Cassidy-Hanley D."/>
            <person name="Inman J."/>
        </authorList>
    </citation>
    <scope>NUCLEOTIDE SEQUENCE [LARGE SCALE GENOMIC DNA]</scope>
    <source>
        <strain evidence="5 6">G5</strain>
    </source>
</reference>
<keyword evidence="5" id="KW-0378">Hydrolase</keyword>
<dbReference type="STRING" id="857967.G0R216"/>
<organism evidence="5 6">
    <name type="scientific">Ichthyophthirius multifiliis</name>
    <name type="common">White spot disease agent</name>
    <name type="synonym">Ich</name>
    <dbReference type="NCBI Taxonomy" id="5932"/>
    <lineage>
        <taxon>Eukaryota</taxon>
        <taxon>Sar</taxon>
        <taxon>Alveolata</taxon>
        <taxon>Ciliophora</taxon>
        <taxon>Intramacronucleata</taxon>
        <taxon>Oligohymenophorea</taxon>
        <taxon>Hymenostomatida</taxon>
        <taxon>Ophryoglenina</taxon>
        <taxon>Ichthyophthirius</taxon>
    </lineage>
</organism>
<dbReference type="OMA" id="DGCVNKK"/>
<evidence type="ECO:0000259" key="4">
    <source>
        <dbReference type="PROSITE" id="PS51025"/>
    </source>
</evidence>
<dbReference type="CDD" id="cd12446">
    <property type="entry name" value="RRM_RBM25"/>
    <property type="match status" value="1"/>
</dbReference>
<evidence type="ECO:0000256" key="2">
    <source>
        <dbReference type="SAM" id="MobiDB-lite"/>
    </source>
</evidence>
<feature type="region of interest" description="Disordered" evidence="2">
    <location>
        <begin position="338"/>
        <end position="376"/>
    </location>
</feature>
<evidence type="ECO:0000313" key="5">
    <source>
        <dbReference type="EMBL" id="EGR28480.1"/>
    </source>
</evidence>
<dbReference type="PANTHER" id="PTHR18806">
    <property type="entry name" value="RBM25 PROTEIN"/>
    <property type="match status" value="1"/>
</dbReference>
<dbReference type="SMART" id="SM00360">
    <property type="entry name" value="RRM"/>
    <property type="match status" value="1"/>
</dbReference>
<feature type="compositionally biased region" description="Basic and acidic residues" evidence="2">
    <location>
        <begin position="338"/>
        <end position="348"/>
    </location>
</feature>
<dbReference type="InterPro" id="IPR012677">
    <property type="entry name" value="Nucleotide-bd_a/b_plait_sf"/>
</dbReference>
<evidence type="ECO:0000256" key="1">
    <source>
        <dbReference type="PROSITE-ProRule" id="PRU00176"/>
    </source>
</evidence>
<dbReference type="eggNOG" id="KOG2253">
    <property type="taxonomic scope" value="Eukaryota"/>
</dbReference>
<dbReference type="InterPro" id="IPR035979">
    <property type="entry name" value="RBD_domain_sf"/>
</dbReference>
<accession>G0R216</accession>
<feature type="compositionally biased region" description="Basic and acidic residues" evidence="2">
    <location>
        <begin position="361"/>
        <end position="371"/>
    </location>
</feature>
<keyword evidence="6" id="KW-1185">Reference proteome</keyword>
<dbReference type="PANTHER" id="PTHR18806:SF4">
    <property type="entry name" value="RNA-BINDING PROTEIN 25"/>
    <property type="match status" value="1"/>
</dbReference>